<dbReference type="KEGG" id="nml:Namu_0650"/>
<dbReference type="PANTHER" id="PTHR43422">
    <property type="entry name" value="THIAMINE THIAZOLE SYNTHASE"/>
    <property type="match status" value="1"/>
</dbReference>
<reference evidence="3 4" key="2">
    <citation type="journal article" date="2010" name="Stand. Genomic Sci.">
        <title>Complete genome sequence of Nakamurella multipartita type strain (Y-104).</title>
        <authorList>
            <person name="Tice H."/>
            <person name="Mayilraj S."/>
            <person name="Sims D."/>
            <person name="Lapidus A."/>
            <person name="Nolan M."/>
            <person name="Lucas S."/>
            <person name="Glavina Del Rio T."/>
            <person name="Copeland A."/>
            <person name="Cheng J.F."/>
            <person name="Meincke L."/>
            <person name="Bruce D."/>
            <person name="Goodwin L."/>
            <person name="Pitluck S."/>
            <person name="Ivanova N."/>
            <person name="Mavromatis K."/>
            <person name="Ovchinnikova G."/>
            <person name="Pati A."/>
            <person name="Chen A."/>
            <person name="Palaniappan K."/>
            <person name="Land M."/>
            <person name="Hauser L."/>
            <person name="Chang Y.J."/>
            <person name="Jeffries C.D."/>
            <person name="Detter J.C."/>
            <person name="Brettin T."/>
            <person name="Rohde M."/>
            <person name="Goker M."/>
            <person name="Bristow J."/>
            <person name="Eisen J.A."/>
            <person name="Markowitz V."/>
            <person name="Hugenholtz P."/>
            <person name="Kyrpides N.C."/>
            <person name="Klenk H.P."/>
            <person name="Chen F."/>
        </authorList>
    </citation>
    <scope>NUCLEOTIDE SEQUENCE [LARGE SCALE GENOMIC DNA]</scope>
    <source>
        <strain evidence="4">ATCC 700099 / DSM 44233 / CIP 104796 / JCM 9543 / NBRC 105858 / Y-104</strain>
    </source>
</reference>
<dbReference type="STRING" id="479431.Namu_0650"/>
<evidence type="ECO:0000256" key="1">
    <source>
        <dbReference type="SAM" id="MobiDB-lite"/>
    </source>
</evidence>
<dbReference type="InterPro" id="IPR036188">
    <property type="entry name" value="FAD/NAD-bd_sf"/>
</dbReference>
<reference evidence="4" key="1">
    <citation type="submission" date="2009-09" db="EMBL/GenBank/DDBJ databases">
        <title>The complete genome of Nakamurella multipartita DSM 44233.</title>
        <authorList>
            <consortium name="US DOE Joint Genome Institute (JGI-PGF)"/>
            <person name="Lucas S."/>
            <person name="Copeland A."/>
            <person name="Lapidus A."/>
            <person name="Glavina del Rio T."/>
            <person name="Dalin E."/>
            <person name="Tice H."/>
            <person name="Bruce D."/>
            <person name="Goodwin L."/>
            <person name="Pitluck S."/>
            <person name="Kyrpides N."/>
            <person name="Mavromatis K."/>
            <person name="Ivanova N."/>
            <person name="Ovchinnikova G."/>
            <person name="Sims D."/>
            <person name="Meincke L."/>
            <person name="Brettin T."/>
            <person name="Detter J.C."/>
            <person name="Han C."/>
            <person name="Larimer F."/>
            <person name="Land M."/>
            <person name="Hauser L."/>
            <person name="Markowitz V."/>
            <person name="Cheng J.-F."/>
            <person name="Hugenholtz P."/>
            <person name="Woyke T."/>
            <person name="Wu D."/>
            <person name="Klenk H.-P."/>
            <person name="Eisen J.A."/>
        </authorList>
    </citation>
    <scope>NUCLEOTIDE SEQUENCE [LARGE SCALE GENOMIC DNA]</scope>
    <source>
        <strain evidence="4">ATCC 700099 / DSM 44233 / CIP 104796 / JCM 9543 / NBRC 105858 / Y-104</strain>
    </source>
</reference>
<dbReference type="Gene3D" id="3.50.50.60">
    <property type="entry name" value="FAD/NAD(P)-binding domain"/>
    <property type="match status" value="1"/>
</dbReference>
<evidence type="ECO:0000256" key="2">
    <source>
        <dbReference type="SAM" id="SignalP"/>
    </source>
</evidence>
<accession>C8X889</accession>
<name>C8X889_NAKMY</name>
<feature type="compositionally biased region" description="Basic and acidic residues" evidence="1">
    <location>
        <begin position="474"/>
        <end position="487"/>
    </location>
</feature>
<feature type="signal peptide" evidence="2">
    <location>
        <begin position="1"/>
        <end position="29"/>
    </location>
</feature>
<proteinExistence type="predicted"/>
<dbReference type="Pfam" id="PF12831">
    <property type="entry name" value="FAD_oxidored"/>
    <property type="match status" value="1"/>
</dbReference>
<dbReference type="RefSeq" id="WP_015745981.1">
    <property type="nucleotide sequence ID" value="NC_013235.1"/>
</dbReference>
<keyword evidence="4" id="KW-1185">Reference proteome</keyword>
<gene>
    <name evidence="3" type="ordered locus">Namu_0650</name>
</gene>
<dbReference type="SUPFAM" id="SSF51905">
    <property type="entry name" value="FAD/NAD(P)-binding domain"/>
    <property type="match status" value="1"/>
</dbReference>
<dbReference type="PANTHER" id="PTHR43422:SF3">
    <property type="entry name" value="THIAMINE THIAZOLE SYNTHASE"/>
    <property type="match status" value="1"/>
</dbReference>
<feature type="region of interest" description="Disordered" evidence="1">
    <location>
        <begin position="461"/>
        <end position="487"/>
    </location>
</feature>
<dbReference type="GO" id="GO:0004497">
    <property type="term" value="F:monooxygenase activity"/>
    <property type="evidence" value="ECO:0007669"/>
    <property type="project" value="UniProtKB-KW"/>
</dbReference>
<dbReference type="HOGENOM" id="CLU_028028_2_0_11"/>
<dbReference type="PROSITE" id="PS51257">
    <property type="entry name" value="PROKAR_LIPOPROTEIN"/>
    <property type="match status" value="1"/>
</dbReference>
<keyword evidence="3" id="KW-0503">Monooxygenase</keyword>
<dbReference type="AlphaFoldDB" id="C8X889"/>
<evidence type="ECO:0000313" key="4">
    <source>
        <dbReference type="Proteomes" id="UP000002218"/>
    </source>
</evidence>
<evidence type="ECO:0000313" key="3">
    <source>
        <dbReference type="EMBL" id="ACV77065.1"/>
    </source>
</evidence>
<dbReference type="Proteomes" id="UP000002218">
    <property type="component" value="Chromosome"/>
</dbReference>
<feature type="chain" id="PRO_5002993235" evidence="2">
    <location>
        <begin position="30"/>
        <end position="487"/>
    </location>
</feature>
<protein>
    <submittedName>
        <fullName evidence="3">Monooxygenase FAD-binding</fullName>
    </submittedName>
</protein>
<dbReference type="EMBL" id="CP001737">
    <property type="protein sequence ID" value="ACV77065.1"/>
    <property type="molecule type" value="Genomic_DNA"/>
</dbReference>
<dbReference type="InParanoid" id="C8X889"/>
<organism evidence="3 4">
    <name type="scientific">Nakamurella multipartita (strain ATCC 700099 / DSM 44233 / CIP 104796 / JCM 9543 / NBRC 105858 / Y-104)</name>
    <name type="common">Microsphaera multipartita</name>
    <dbReference type="NCBI Taxonomy" id="479431"/>
    <lineage>
        <taxon>Bacteria</taxon>
        <taxon>Bacillati</taxon>
        <taxon>Actinomycetota</taxon>
        <taxon>Actinomycetes</taxon>
        <taxon>Nakamurellales</taxon>
        <taxon>Nakamurellaceae</taxon>
        <taxon>Nakamurella</taxon>
    </lineage>
</organism>
<keyword evidence="3" id="KW-0560">Oxidoreductase</keyword>
<dbReference type="eggNOG" id="COG0654">
    <property type="taxonomic scope" value="Bacteria"/>
</dbReference>
<keyword evidence="2" id="KW-0732">Signal</keyword>
<sequence precursor="true">MNAHPARPIQQVVIVGASLAGLFAAAACAAAGHQVTLLDRDELGDDALAHPGVPQGRQPHVFLLRGLQIAEELLPGLGAELRADGAVEFDSSRLAWLTEEGWSTVCSSELIGLSLSRPMFERAVRRRVLALPGVQLMAGRSVTGLRRTGATERPWRVRTAEDELAADIVIDASGRGSRLPAWLSALGIGPIRTQEVDSRIGYAVREYTDVPDLDGLAGIVIGSTPATGRGGLALPVEGGNWQVLASGTGPRRPPRDVAGFEASLRALRDPALADLAARSTPVGDVLIHRRNGNRRHRFEQCRNWPAGLLVVGDSLVSFNPIFGQGITVAALDARLLRSGVSRPLDARATRRLMRRLARTAALPWAIAVGQDLRQPTTTGEQSGPQKLTSAWVRELGRQAAHGSARAQLTASRMFHMVGRPAALLHPALLVAAIRGRLGHGGSPTARPTELDLLAMVEDEPAGRTTAADVTGVAGRDRRPGGLADSRR</sequence>